<organism evidence="1">
    <name type="scientific">uncultured organism MedDCM-OCT-S04-C777</name>
    <dbReference type="NCBI Taxonomy" id="743619"/>
    <lineage>
        <taxon>unclassified sequences</taxon>
        <taxon>environmental samples</taxon>
    </lineage>
</organism>
<reference evidence="1" key="1">
    <citation type="journal article" date="2010" name="ISME J.">
        <title>Metagenome of the Mediterranean deep chlorophyll maximum studied by direct and fosmid library 454 pyrosequencing.</title>
        <authorList>
            <person name="Ghai R."/>
            <person name="Martin-Cuadrado A.B."/>
            <person name="Molto A.G."/>
            <person name="Heredia I.G."/>
            <person name="Cabrera R."/>
            <person name="Martin J."/>
            <person name="Verdu M."/>
            <person name="Deschamps P."/>
            <person name="Moreira D."/>
            <person name="Lopez-Garcia P."/>
            <person name="Mira A."/>
            <person name="Rodriguez-Valera F."/>
        </authorList>
    </citation>
    <scope>NUCLEOTIDE SEQUENCE</scope>
</reference>
<dbReference type="EMBL" id="GU943120">
    <property type="protein sequence ID" value="ADD96131.1"/>
    <property type="molecule type" value="Genomic_DNA"/>
</dbReference>
<accession>D6PK80</accession>
<sequence>MNALNLKTGMDLEDGYNAKPFEQNSVEKSSEPTYMDDEVDVEEIINRITETKLLNNYQQLRAKLDQLLVILKTITSKHTNRLETSLVSMKSN</sequence>
<evidence type="ECO:0000313" key="1">
    <source>
        <dbReference type="EMBL" id="ADD96131.1"/>
    </source>
</evidence>
<dbReference type="AlphaFoldDB" id="D6PK80"/>
<protein>
    <submittedName>
        <fullName evidence="1">Uncharacterized protein</fullName>
    </submittedName>
</protein>
<proteinExistence type="predicted"/>
<name>D6PK80_9ZZZZ</name>